<dbReference type="Proteomes" id="UP000288812">
    <property type="component" value="Unassembled WGS sequence"/>
</dbReference>
<proteinExistence type="predicted"/>
<dbReference type="CDD" id="cd00448">
    <property type="entry name" value="YjgF_YER057c_UK114_family"/>
    <property type="match status" value="1"/>
</dbReference>
<keyword evidence="2" id="KW-1185">Reference proteome</keyword>
<dbReference type="OrthoDB" id="9803101at2"/>
<dbReference type="InterPro" id="IPR035959">
    <property type="entry name" value="RutC-like_sf"/>
</dbReference>
<name>A0A437S4M2_9FIRM</name>
<dbReference type="PANTHER" id="PTHR11803:SF39">
    <property type="entry name" value="2-IMINOBUTANOATE_2-IMINOPROPANOATE DEAMINASE"/>
    <property type="match status" value="1"/>
</dbReference>
<dbReference type="Pfam" id="PF01042">
    <property type="entry name" value="Ribonuc_L-PSP"/>
    <property type="match status" value="1"/>
</dbReference>
<gene>
    <name evidence="1" type="ORF">EF514_09890</name>
</gene>
<protein>
    <submittedName>
        <fullName evidence="1">RidA family protein</fullName>
    </submittedName>
</protein>
<dbReference type="PANTHER" id="PTHR11803">
    <property type="entry name" value="2-IMINOBUTANOATE/2-IMINOPROPANOATE DEAMINASE RIDA"/>
    <property type="match status" value="1"/>
</dbReference>
<dbReference type="InterPro" id="IPR006175">
    <property type="entry name" value="YjgF/YER057c/UK114"/>
</dbReference>
<evidence type="ECO:0000313" key="2">
    <source>
        <dbReference type="Proteomes" id="UP000288812"/>
    </source>
</evidence>
<dbReference type="GO" id="GO:0005829">
    <property type="term" value="C:cytosol"/>
    <property type="evidence" value="ECO:0007669"/>
    <property type="project" value="TreeGrafter"/>
</dbReference>
<dbReference type="EMBL" id="RLIH01000019">
    <property type="protein sequence ID" value="RVU53944.1"/>
    <property type="molecule type" value="Genomic_DNA"/>
</dbReference>
<accession>A0A437S4M2</accession>
<dbReference type="AlphaFoldDB" id="A0A437S4M2"/>
<sequence length="122" mass="13518">MKAVHGENKPRGHYSPGIISRGMLYISGQTSALPATGFPPEEIEEETLTALTKLESVLKAAQCTRENVVMCRIYLSSMEYWDDVNKVYSEFFAEHKPARIVLPVGELTNGCNVELEAVAEVD</sequence>
<dbReference type="GO" id="GO:0019239">
    <property type="term" value="F:deaminase activity"/>
    <property type="evidence" value="ECO:0007669"/>
    <property type="project" value="TreeGrafter"/>
</dbReference>
<dbReference type="SUPFAM" id="SSF55298">
    <property type="entry name" value="YjgF-like"/>
    <property type="match status" value="1"/>
</dbReference>
<dbReference type="Gene3D" id="3.30.1330.40">
    <property type="entry name" value="RutC-like"/>
    <property type="match status" value="1"/>
</dbReference>
<organism evidence="1 2">
    <name type="scientific">Anaerosphaera multitolerans</name>
    <dbReference type="NCBI Taxonomy" id="2487351"/>
    <lineage>
        <taxon>Bacteria</taxon>
        <taxon>Bacillati</taxon>
        <taxon>Bacillota</taxon>
        <taxon>Tissierellia</taxon>
        <taxon>Tissierellales</taxon>
        <taxon>Peptoniphilaceae</taxon>
        <taxon>Anaerosphaera</taxon>
    </lineage>
</organism>
<comment type="caution">
    <text evidence="1">The sequence shown here is derived from an EMBL/GenBank/DDBJ whole genome shotgun (WGS) entry which is preliminary data.</text>
</comment>
<dbReference type="RefSeq" id="WP_127725282.1">
    <property type="nucleotide sequence ID" value="NZ_RLIH01000019.1"/>
</dbReference>
<evidence type="ECO:0000313" key="1">
    <source>
        <dbReference type="EMBL" id="RVU53944.1"/>
    </source>
</evidence>
<reference evidence="1 2" key="1">
    <citation type="submission" date="2018-11" db="EMBL/GenBank/DDBJ databases">
        <title>Genome sequencing and assembly of Anaerosphaera sp. nov., GS7-6-2.</title>
        <authorList>
            <person name="Rettenmaier R."/>
            <person name="Liebl W."/>
            <person name="Zverlov V."/>
        </authorList>
    </citation>
    <scope>NUCLEOTIDE SEQUENCE [LARGE SCALE GENOMIC DNA]</scope>
    <source>
        <strain evidence="1 2">GS7-6-2</strain>
    </source>
</reference>